<keyword evidence="1" id="KW-0812">Transmembrane</keyword>
<evidence type="ECO:0000256" key="1">
    <source>
        <dbReference type="SAM" id="Phobius"/>
    </source>
</evidence>
<evidence type="ECO:0008006" key="4">
    <source>
        <dbReference type="Google" id="ProtNLM"/>
    </source>
</evidence>
<accession>A0ABU3ABL2</accession>
<reference evidence="2 3" key="1">
    <citation type="submission" date="2023-09" db="EMBL/GenBank/DDBJ databases">
        <authorList>
            <person name="Rey-Velasco X."/>
        </authorList>
    </citation>
    <scope>NUCLEOTIDE SEQUENCE [LARGE SCALE GENOMIC DNA]</scope>
    <source>
        <strain evidence="2 3">F388</strain>
    </source>
</reference>
<comment type="caution">
    <text evidence="2">The sequence shown here is derived from an EMBL/GenBank/DDBJ whole genome shotgun (WGS) entry which is preliminary data.</text>
</comment>
<feature type="transmembrane region" description="Helical" evidence="1">
    <location>
        <begin position="6"/>
        <end position="26"/>
    </location>
</feature>
<keyword evidence="1" id="KW-0472">Membrane</keyword>
<feature type="transmembrane region" description="Helical" evidence="1">
    <location>
        <begin position="47"/>
        <end position="67"/>
    </location>
</feature>
<evidence type="ECO:0000313" key="3">
    <source>
        <dbReference type="Proteomes" id="UP001255246"/>
    </source>
</evidence>
<proteinExistence type="predicted"/>
<protein>
    <recommendedName>
        <fullName evidence="4">DUF1772 domain-containing protein</fullName>
    </recommendedName>
</protein>
<keyword evidence="1" id="KW-1133">Transmembrane helix</keyword>
<evidence type="ECO:0000313" key="2">
    <source>
        <dbReference type="EMBL" id="MDT0606316.1"/>
    </source>
</evidence>
<name>A0ABU3ABL2_9FLAO</name>
<gene>
    <name evidence="2" type="ORF">RM706_04720</name>
</gene>
<keyword evidence="3" id="KW-1185">Reference proteome</keyword>
<dbReference type="EMBL" id="JAVRHR010000001">
    <property type="protein sequence ID" value="MDT0606316.1"/>
    <property type="molecule type" value="Genomic_DNA"/>
</dbReference>
<feature type="transmembrane region" description="Helical" evidence="1">
    <location>
        <begin position="73"/>
        <end position="96"/>
    </location>
</feature>
<dbReference type="RefSeq" id="WP_311349874.1">
    <property type="nucleotide sequence ID" value="NZ_JAVRHR010000001.1"/>
</dbReference>
<dbReference type="Proteomes" id="UP001255246">
    <property type="component" value="Unassembled WGS sequence"/>
</dbReference>
<organism evidence="2 3">
    <name type="scientific">Croceitalea rosinachiae</name>
    <dbReference type="NCBI Taxonomy" id="3075596"/>
    <lineage>
        <taxon>Bacteria</taxon>
        <taxon>Pseudomonadati</taxon>
        <taxon>Bacteroidota</taxon>
        <taxon>Flavobacteriia</taxon>
        <taxon>Flavobacteriales</taxon>
        <taxon>Flavobacteriaceae</taxon>
        <taxon>Croceitalea</taxon>
    </lineage>
</organism>
<sequence>MSISIIRLGIDFGLVVLIWMIQLIVYPSFLHYTTTNLAGWHRKYTPLIGYIVGPLMLGQLGIAIYQVSTDFTFYHSLSILIIAAIWIITFLQFVPIHNNISKGRVSESMLMSLVRKNWSRTILWTLIFLSSAVQFF</sequence>